<proteinExistence type="predicted"/>
<feature type="compositionally biased region" description="Polar residues" evidence="1">
    <location>
        <begin position="303"/>
        <end position="315"/>
    </location>
</feature>
<dbReference type="RefSeq" id="XP_069201754.1">
    <property type="nucleotide sequence ID" value="XM_069341661.1"/>
</dbReference>
<evidence type="ECO:0000256" key="1">
    <source>
        <dbReference type="SAM" id="MobiDB-lite"/>
    </source>
</evidence>
<dbReference type="PANTHER" id="PTHR35179:SF1">
    <property type="entry name" value="INTEGRAL MEMBRANE PROTEIN"/>
    <property type="match status" value="1"/>
</dbReference>
<evidence type="ECO:0000256" key="2">
    <source>
        <dbReference type="SAM" id="Phobius"/>
    </source>
</evidence>
<gene>
    <name evidence="3" type="ORF">AAFC00_002357</name>
</gene>
<dbReference type="GeneID" id="95976059"/>
<feature type="transmembrane region" description="Helical" evidence="2">
    <location>
        <begin position="20"/>
        <end position="41"/>
    </location>
</feature>
<dbReference type="PANTHER" id="PTHR35179">
    <property type="entry name" value="PROTEIN CBG02620"/>
    <property type="match status" value="1"/>
</dbReference>
<feature type="region of interest" description="Disordered" evidence="1">
    <location>
        <begin position="372"/>
        <end position="419"/>
    </location>
</feature>
<accession>A0ABR3PIB6</accession>
<keyword evidence="2" id="KW-0812">Transmembrane</keyword>
<dbReference type="EMBL" id="JBFMKM010000007">
    <property type="protein sequence ID" value="KAL1305481.1"/>
    <property type="molecule type" value="Genomic_DNA"/>
</dbReference>
<dbReference type="Proteomes" id="UP001562354">
    <property type="component" value="Unassembled WGS sequence"/>
</dbReference>
<keyword evidence="2" id="KW-0472">Membrane</keyword>
<feature type="transmembrane region" description="Helical" evidence="2">
    <location>
        <begin position="133"/>
        <end position="151"/>
    </location>
</feature>
<reference evidence="3 4" key="1">
    <citation type="submission" date="2024-07" db="EMBL/GenBank/DDBJ databases">
        <title>Draft sequence of the Neodothiora populina.</title>
        <authorList>
            <person name="Drown D.D."/>
            <person name="Schuette U.S."/>
            <person name="Buechlein A.B."/>
            <person name="Rusch D.R."/>
            <person name="Winton L.W."/>
            <person name="Adams G.A."/>
        </authorList>
    </citation>
    <scope>NUCLEOTIDE SEQUENCE [LARGE SCALE GENOMIC DNA]</scope>
    <source>
        <strain evidence="3 4">CPC 39397</strain>
    </source>
</reference>
<comment type="caution">
    <text evidence="3">The sequence shown here is derived from an EMBL/GenBank/DDBJ whole genome shotgun (WGS) entry which is preliminary data.</text>
</comment>
<keyword evidence="2" id="KW-1133">Transmembrane helix</keyword>
<feature type="compositionally biased region" description="Basic and acidic residues" evidence="1">
    <location>
        <begin position="376"/>
        <end position="389"/>
    </location>
</feature>
<organism evidence="3 4">
    <name type="scientific">Neodothiora populina</name>
    <dbReference type="NCBI Taxonomy" id="2781224"/>
    <lineage>
        <taxon>Eukaryota</taxon>
        <taxon>Fungi</taxon>
        <taxon>Dikarya</taxon>
        <taxon>Ascomycota</taxon>
        <taxon>Pezizomycotina</taxon>
        <taxon>Dothideomycetes</taxon>
        <taxon>Dothideomycetidae</taxon>
        <taxon>Dothideales</taxon>
        <taxon>Dothioraceae</taxon>
        <taxon>Neodothiora</taxon>
    </lineage>
</organism>
<protein>
    <submittedName>
        <fullName evidence="3">Uncharacterized protein</fullName>
    </submittedName>
</protein>
<feature type="region of interest" description="Disordered" evidence="1">
    <location>
        <begin position="303"/>
        <end position="329"/>
    </location>
</feature>
<evidence type="ECO:0000313" key="4">
    <source>
        <dbReference type="Proteomes" id="UP001562354"/>
    </source>
</evidence>
<feature type="transmembrane region" description="Helical" evidence="2">
    <location>
        <begin position="91"/>
        <end position="113"/>
    </location>
</feature>
<evidence type="ECO:0000313" key="3">
    <source>
        <dbReference type="EMBL" id="KAL1305481.1"/>
    </source>
</evidence>
<feature type="transmembrane region" description="Helical" evidence="2">
    <location>
        <begin position="61"/>
        <end position="85"/>
    </location>
</feature>
<keyword evidence="4" id="KW-1185">Reference proteome</keyword>
<sequence length="419" mass="47598">MRDLLSPSFKLEPVSVNDLVAATLVWGITLGFGTLTVWTAVKQTVGFYQRRNRESQLITPYLIMIWFEILVCLIFSIICWLYLKGLIAPSFAYYFCILTLWALQVQFLLQIIINRVSVLMVDRRRAKHLKWGVAALITAINISVYCIWIPARLQVSENYIKINDVWDRCEKTIYLVVDALLNIFFIRTVQRSLVKPGLSKYRPLVKFNTLIIGFSLSMDVLIISTMSLPNSFVYMQFHPLAYIVKLKIEMSMADLISSVARARDEDSNNVFLTGSDPAQTRKDNASAFNPKTGAAAVVKAFQTDSTSSAENQQKPNRQRPYGGSRHSGAYEMHNIPESSNTSSEWADNDHVPAGRFVVHRQDEVRMEFEDVQIADGGKDDIGHNEEGRRPHGGAQIRRGSDETPFVEQDKSYTQVWGNR</sequence>
<name>A0ABR3PIB6_9PEZI</name>